<dbReference type="InterPro" id="IPR001387">
    <property type="entry name" value="Cro/C1-type_HTH"/>
</dbReference>
<dbReference type="GO" id="GO:0003700">
    <property type="term" value="F:DNA-binding transcription factor activity"/>
    <property type="evidence" value="ECO:0007669"/>
    <property type="project" value="TreeGrafter"/>
</dbReference>
<evidence type="ECO:0000256" key="1">
    <source>
        <dbReference type="ARBA" id="ARBA00023125"/>
    </source>
</evidence>
<dbReference type="EMBL" id="CP054929">
    <property type="protein sequence ID" value="QKW50687.1"/>
    <property type="molecule type" value="Genomic_DNA"/>
</dbReference>
<evidence type="ECO:0000259" key="3">
    <source>
        <dbReference type="PROSITE" id="PS50943"/>
    </source>
</evidence>
<reference evidence="4 5" key="1">
    <citation type="submission" date="2020-06" db="EMBL/GenBank/DDBJ databases">
        <title>Genome mining for natural products.</title>
        <authorList>
            <person name="Zhang B."/>
            <person name="Shi J."/>
            <person name="Ge H."/>
        </authorList>
    </citation>
    <scope>NUCLEOTIDE SEQUENCE [LARGE SCALE GENOMIC DNA]</scope>
    <source>
        <strain evidence="4 5">NA00687</strain>
    </source>
</reference>
<name>A0A7H8N859_9ACTN</name>
<sequence>MAALNVGNLGEFLREQRRTAQLSLRQLADAAGVSNPYLSQIERGLRKPSAEILQQLAKALRISAETLYVQAGILDARDRAEAEVTSAILTDPTITERQKQVLLQIYESFRKENGTESGRPTGAADHDGPAPDAPASAAPDATRGGIADAADSGPQHPASGAPETDPGPRPDATHPGAATPAPAPPRRGGAQPHTPDEA</sequence>
<dbReference type="Pfam" id="PF01381">
    <property type="entry name" value="HTH_3"/>
    <property type="match status" value="1"/>
</dbReference>
<dbReference type="RefSeq" id="WP_176162420.1">
    <property type="nucleotide sequence ID" value="NZ_CP054929.1"/>
</dbReference>
<dbReference type="SMART" id="SM00530">
    <property type="entry name" value="HTH_XRE"/>
    <property type="match status" value="1"/>
</dbReference>
<dbReference type="GO" id="GO:0005829">
    <property type="term" value="C:cytosol"/>
    <property type="evidence" value="ECO:0007669"/>
    <property type="project" value="TreeGrafter"/>
</dbReference>
<dbReference type="AlphaFoldDB" id="A0A7H8N859"/>
<dbReference type="InterPro" id="IPR010982">
    <property type="entry name" value="Lambda_DNA-bd_dom_sf"/>
</dbReference>
<dbReference type="SUPFAM" id="SSF47413">
    <property type="entry name" value="lambda repressor-like DNA-binding domains"/>
    <property type="match status" value="1"/>
</dbReference>
<feature type="region of interest" description="Disordered" evidence="2">
    <location>
        <begin position="112"/>
        <end position="198"/>
    </location>
</feature>
<dbReference type="CDD" id="cd00093">
    <property type="entry name" value="HTH_XRE"/>
    <property type="match status" value="1"/>
</dbReference>
<evidence type="ECO:0000313" key="4">
    <source>
        <dbReference type="EMBL" id="QKW50687.1"/>
    </source>
</evidence>
<feature type="compositionally biased region" description="Low complexity" evidence="2">
    <location>
        <begin position="173"/>
        <end position="198"/>
    </location>
</feature>
<dbReference type="InterPro" id="IPR050807">
    <property type="entry name" value="TransReg_Diox_bact_type"/>
</dbReference>
<keyword evidence="5" id="KW-1185">Reference proteome</keyword>
<dbReference type="Proteomes" id="UP000509303">
    <property type="component" value="Chromosome"/>
</dbReference>
<keyword evidence="1" id="KW-0238">DNA-binding</keyword>
<protein>
    <submittedName>
        <fullName evidence="4">Helix-turn-helix transcriptional regulator</fullName>
    </submittedName>
</protein>
<dbReference type="PANTHER" id="PTHR46797:SF1">
    <property type="entry name" value="METHYLPHOSPHONATE SYNTHASE"/>
    <property type="match status" value="1"/>
</dbReference>
<dbReference type="Gene3D" id="1.10.260.40">
    <property type="entry name" value="lambda repressor-like DNA-binding domains"/>
    <property type="match status" value="1"/>
</dbReference>
<evidence type="ECO:0000256" key="2">
    <source>
        <dbReference type="SAM" id="MobiDB-lite"/>
    </source>
</evidence>
<proteinExistence type="predicted"/>
<dbReference type="PROSITE" id="PS50943">
    <property type="entry name" value="HTH_CROC1"/>
    <property type="match status" value="1"/>
</dbReference>
<organism evidence="4 5">
    <name type="scientific">Streptomyces buecherae</name>
    <dbReference type="NCBI Taxonomy" id="2763006"/>
    <lineage>
        <taxon>Bacteria</taxon>
        <taxon>Bacillati</taxon>
        <taxon>Actinomycetota</taxon>
        <taxon>Actinomycetes</taxon>
        <taxon>Kitasatosporales</taxon>
        <taxon>Streptomycetaceae</taxon>
        <taxon>Streptomyces</taxon>
    </lineage>
</organism>
<gene>
    <name evidence="4" type="ORF">HUT08_15355</name>
</gene>
<dbReference type="PANTHER" id="PTHR46797">
    <property type="entry name" value="HTH-TYPE TRANSCRIPTIONAL REGULATOR"/>
    <property type="match status" value="1"/>
</dbReference>
<dbReference type="GO" id="GO:0003677">
    <property type="term" value="F:DNA binding"/>
    <property type="evidence" value="ECO:0007669"/>
    <property type="project" value="UniProtKB-KW"/>
</dbReference>
<feature type="domain" description="HTH cro/C1-type" evidence="3">
    <location>
        <begin position="13"/>
        <end position="67"/>
    </location>
</feature>
<evidence type="ECO:0000313" key="5">
    <source>
        <dbReference type="Proteomes" id="UP000509303"/>
    </source>
</evidence>
<accession>A0A7H8N859</accession>